<proteinExistence type="predicted"/>
<sequence length="101" mass="11052">MDAATALPFSSWMSAMTTARAPCWAKRRAVASPIPLAPPVTMATFPFSFCVTSAIFGIYIKRHKRCTKTLGRKAAGLQKQGAYRVSAMADYTFQHQAANCF</sequence>
<dbReference type="OrthoDB" id="1601496at2759"/>
<accession>A0A9J6A0U7</accession>
<keyword evidence="1" id="KW-1133">Transmembrane helix</keyword>
<dbReference type="EMBL" id="JACXVP010000003">
    <property type="protein sequence ID" value="KAG5618230.1"/>
    <property type="molecule type" value="Genomic_DNA"/>
</dbReference>
<dbReference type="AlphaFoldDB" id="A0A9J6A0U7"/>
<name>A0A9J6A0U7_SOLCO</name>
<reference evidence="2 3" key="1">
    <citation type="submission" date="2020-09" db="EMBL/GenBank/DDBJ databases">
        <title>De no assembly of potato wild relative species, Solanum commersonii.</title>
        <authorList>
            <person name="Cho K."/>
        </authorList>
    </citation>
    <scope>NUCLEOTIDE SEQUENCE [LARGE SCALE GENOMIC DNA]</scope>
    <source>
        <strain evidence="2">LZ3.2</strain>
        <tissue evidence="2">Leaf</tissue>
    </source>
</reference>
<comment type="caution">
    <text evidence="2">The sequence shown here is derived from an EMBL/GenBank/DDBJ whole genome shotgun (WGS) entry which is preliminary data.</text>
</comment>
<protein>
    <submittedName>
        <fullName evidence="2">Uncharacterized protein</fullName>
    </submittedName>
</protein>
<dbReference type="Proteomes" id="UP000824120">
    <property type="component" value="Chromosome 3"/>
</dbReference>
<gene>
    <name evidence="2" type="ORF">H5410_018054</name>
</gene>
<keyword evidence="3" id="KW-1185">Reference proteome</keyword>
<evidence type="ECO:0000313" key="2">
    <source>
        <dbReference type="EMBL" id="KAG5618230.1"/>
    </source>
</evidence>
<organism evidence="2 3">
    <name type="scientific">Solanum commersonii</name>
    <name type="common">Commerson's wild potato</name>
    <name type="synonym">Commerson's nightshade</name>
    <dbReference type="NCBI Taxonomy" id="4109"/>
    <lineage>
        <taxon>Eukaryota</taxon>
        <taxon>Viridiplantae</taxon>
        <taxon>Streptophyta</taxon>
        <taxon>Embryophyta</taxon>
        <taxon>Tracheophyta</taxon>
        <taxon>Spermatophyta</taxon>
        <taxon>Magnoliopsida</taxon>
        <taxon>eudicotyledons</taxon>
        <taxon>Gunneridae</taxon>
        <taxon>Pentapetalae</taxon>
        <taxon>asterids</taxon>
        <taxon>lamiids</taxon>
        <taxon>Solanales</taxon>
        <taxon>Solanaceae</taxon>
        <taxon>Solanoideae</taxon>
        <taxon>Solaneae</taxon>
        <taxon>Solanum</taxon>
    </lineage>
</organism>
<evidence type="ECO:0000313" key="3">
    <source>
        <dbReference type="Proteomes" id="UP000824120"/>
    </source>
</evidence>
<keyword evidence="1" id="KW-0812">Transmembrane</keyword>
<evidence type="ECO:0000256" key="1">
    <source>
        <dbReference type="SAM" id="Phobius"/>
    </source>
</evidence>
<feature type="transmembrane region" description="Helical" evidence="1">
    <location>
        <begin position="41"/>
        <end position="60"/>
    </location>
</feature>
<keyword evidence="1" id="KW-0472">Membrane</keyword>